<feature type="compositionally biased region" description="Acidic residues" evidence="13">
    <location>
        <begin position="1"/>
        <end position="22"/>
    </location>
</feature>
<evidence type="ECO:0000256" key="9">
    <source>
        <dbReference type="ARBA" id="ARBA00022737"/>
    </source>
</evidence>
<evidence type="ECO:0000256" key="6">
    <source>
        <dbReference type="ARBA" id="ARBA00012251"/>
    </source>
</evidence>
<dbReference type="EC" id="2.3.2.31" evidence="6"/>
<sequence length="547" mass="60290">MASTNEEEEYCSSPEEWEDVDDQSSSRTASDYGSGGDESDGDLTYSDDDDDDDGGGDSSCGEEETEEEDEDAMAARRSREKRYGVLTMDALRALQEEHTARVADLTLLPPALAAAVLRHCKWSAAAVEDRWFSGEQRVRDAVGLPGSGSGCCATNPAPLTCAICFDAHGAGEMRAAACAAHFYCLGCWRGYLRAAVADGARCLSLRCPDPSCPAAVARDLVSSAADPDDARRYDEFALRSFVEESKGSIRWCPAPGCAHAVRYLEGEACREQLDVTCACAHAFCLACGEEAHRPVPCATVRAWIEKHASDSETANWVLANTKHCPECRRPIEKNMGCMHMTCSNPCRHEFCWLCLGPWKGQHDGGYYDCNRYNAERAQGKASEDELRRRQAKASVDRYLHYYERWAAHERSGKKAREDMAALAMSSPGGESEALAKAFGVLETELDFLTAAYRQVAECRRMLRWTYAYGYYLENPAKLEFVEALQSDAEASLERLHGCAEEERAGLVKGDDPAGSFAAYREKLASLTLVTRNHFENLARAFKNDLAE</sequence>
<dbReference type="EnsemblPlants" id="KQJ91448">
    <property type="protein sequence ID" value="KQJ91448"/>
    <property type="gene ID" value="BRADI_4g37780v3"/>
</dbReference>
<keyword evidence="12" id="KW-0862">Zinc</keyword>
<dbReference type="CDD" id="cd20346">
    <property type="entry name" value="BRcat_RBR_ANKIB1"/>
    <property type="match status" value="1"/>
</dbReference>
<comment type="cofactor">
    <cofactor evidence="2">
        <name>Zn(2+)</name>
        <dbReference type="ChEBI" id="CHEBI:29105"/>
    </cofactor>
</comment>
<dbReference type="Gene3D" id="1.20.120.1750">
    <property type="match status" value="1"/>
</dbReference>
<proteinExistence type="inferred from homology"/>
<dbReference type="SUPFAM" id="SSF57850">
    <property type="entry name" value="RING/U-box"/>
    <property type="match status" value="3"/>
</dbReference>
<organism evidence="15">
    <name type="scientific">Brachypodium distachyon</name>
    <name type="common">Purple false brome</name>
    <name type="synonym">Trachynia distachya</name>
    <dbReference type="NCBI Taxonomy" id="15368"/>
    <lineage>
        <taxon>Eukaryota</taxon>
        <taxon>Viridiplantae</taxon>
        <taxon>Streptophyta</taxon>
        <taxon>Embryophyta</taxon>
        <taxon>Tracheophyta</taxon>
        <taxon>Spermatophyta</taxon>
        <taxon>Magnoliopsida</taxon>
        <taxon>Liliopsida</taxon>
        <taxon>Poales</taxon>
        <taxon>Poaceae</taxon>
        <taxon>BOP clade</taxon>
        <taxon>Pooideae</taxon>
        <taxon>Stipodae</taxon>
        <taxon>Brachypodieae</taxon>
        <taxon>Brachypodium</taxon>
    </lineage>
</organism>
<dbReference type="InterPro" id="IPR017907">
    <property type="entry name" value="Znf_RING_CS"/>
</dbReference>
<keyword evidence="8" id="KW-0479">Metal-binding</keyword>
<dbReference type="Pfam" id="PF22191">
    <property type="entry name" value="IBR_1"/>
    <property type="match status" value="1"/>
</dbReference>
<comment type="similarity">
    <text evidence="5">Belongs to the RBR family. Ariadne subfamily.</text>
</comment>
<dbReference type="InterPro" id="IPR002867">
    <property type="entry name" value="IBR_dom"/>
</dbReference>
<dbReference type="GO" id="GO:0008270">
    <property type="term" value="F:zinc ion binding"/>
    <property type="evidence" value="ECO:0007669"/>
    <property type="project" value="UniProtKB-KW"/>
</dbReference>
<evidence type="ECO:0000256" key="8">
    <source>
        <dbReference type="ARBA" id="ARBA00022723"/>
    </source>
</evidence>
<evidence type="ECO:0000256" key="13">
    <source>
        <dbReference type="SAM" id="MobiDB-lite"/>
    </source>
</evidence>
<protein>
    <recommendedName>
        <fullName evidence="6">RBR-type E3 ubiquitin transferase</fullName>
        <ecNumber evidence="6">2.3.2.31</ecNumber>
    </recommendedName>
</protein>
<dbReference type="InterPro" id="IPR044066">
    <property type="entry name" value="TRIAD_supradom"/>
</dbReference>
<feature type="domain" description="RING-type" evidence="14">
    <location>
        <begin position="157"/>
        <end position="373"/>
    </location>
</feature>
<evidence type="ECO:0000256" key="11">
    <source>
        <dbReference type="ARBA" id="ARBA00022786"/>
    </source>
</evidence>
<dbReference type="Gene3D" id="3.30.40.10">
    <property type="entry name" value="Zinc/RING finger domain, C3HC4 (zinc finger)"/>
    <property type="match status" value="1"/>
</dbReference>
<dbReference type="OrthoDB" id="10009520at2759"/>
<comment type="function">
    <text evidence="3">Might act as an E3 ubiquitin-protein ligase, or as part of E3 complex, which accepts ubiquitin from specific E2 ubiquitin-conjugating enzymes and then transfers it to substrates.</text>
</comment>
<dbReference type="GO" id="GO:0016567">
    <property type="term" value="P:protein ubiquitination"/>
    <property type="evidence" value="ECO:0007669"/>
    <property type="project" value="InterPro"/>
</dbReference>
<dbReference type="InterPro" id="IPR031127">
    <property type="entry name" value="E3_UB_ligase_RBR"/>
</dbReference>
<evidence type="ECO:0000313" key="17">
    <source>
        <dbReference type="Proteomes" id="UP000008810"/>
    </source>
</evidence>
<dbReference type="InterPro" id="IPR013083">
    <property type="entry name" value="Znf_RING/FYVE/PHD"/>
</dbReference>
<dbReference type="FunFam" id="3.30.40.10:FF:000019">
    <property type="entry name" value="RBR-type E3 ubiquitin transferase"/>
    <property type="match status" value="1"/>
</dbReference>
<dbReference type="GO" id="GO:0005737">
    <property type="term" value="C:cytoplasm"/>
    <property type="evidence" value="ECO:0000318"/>
    <property type="project" value="GO_Central"/>
</dbReference>
<dbReference type="Proteomes" id="UP000008810">
    <property type="component" value="Chromosome 4"/>
</dbReference>
<comment type="catalytic activity">
    <reaction evidence="1">
        <text>[E2 ubiquitin-conjugating enzyme]-S-ubiquitinyl-L-cysteine + [acceptor protein]-L-lysine = [E2 ubiquitin-conjugating enzyme]-L-cysteine + [acceptor protein]-N(6)-ubiquitinyl-L-lysine.</text>
        <dbReference type="EC" id="2.3.2.31"/>
    </reaction>
</comment>
<evidence type="ECO:0000259" key="14">
    <source>
        <dbReference type="PROSITE" id="PS51873"/>
    </source>
</evidence>
<dbReference type="GO" id="GO:0061630">
    <property type="term" value="F:ubiquitin protein ligase activity"/>
    <property type="evidence" value="ECO:0000318"/>
    <property type="project" value="GO_Central"/>
</dbReference>
<dbReference type="GO" id="GO:0000151">
    <property type="term" value="C:ubiquitin ligase complex"/>
    <property type="evidence" value="ECO:0000318"/>
    <property type="project" value="GO_Central"/>
</dbReference>
<gene>
    <name evidence="15" type="ORF">BRADI_4g37780v3</name>
</gene>
<keyword evidence="9" id="KW-0677">Repeat</keyword>
<reference evidence="15 16" key="1">
    <citation type="journal article" date="2010" name="Nature">
        <title>Genome sequencing and analysis of the model grass Brachypodium distachyon.</title>
        <authorList>
            <consortium name="International Brachypodium Initiative"/>
        </authorList>
    </citation>
    <scope>NUCLEOTIDE SEQUENCE [LARGE SCALE GENOMIC DNA]</scope>
    <source>
        <strain evidence="15 16">Bd21</strain>
    </source>
</reference>
<feature type="region of interest" description="Disordered" evidence="13">
    <location>
        <begin position="1"/>
        <end position="78"/>
    </location>
</feature>
<evidence type="ECO:0000256" key="1">
    <source>
        <dbReference type="ARBA" id="ARBA00001798"/>
    </source>
</evidence>
<reference evidence="16" key="3">
    <citation type="submission" date="2018-08" db="UniProtKB">
        <authorList>
            <consortium name="EnsemblPlants"/>
        </authorList>
    </citation>
    <scope>IDENTIFICATION</scope>
    <source>
        <strain evidence="16">cv. Bd21</strain>
    </source>
</reference>
<dbReference type="Pfam" id="PF01485">
    <property type="entry name" value="IBR"/>
    <property type="match status" value="1"/>
</dbReference>
<evidence type="ECO:0000256" key="12">
    <source>
        <dbReference type="ARBA" id="ARBA00022833"/>
    </source>
</evidence>
<comment type="pathway">
    <text evidence="4">Protein modification; protein ubiquitination.</text>
</comment>
<evidence type="ECO:0000313" key="15">
    <source>
        <dbReference type="EMBL" id="KQJ91448.1"/>
    </source>
</evidence>
<keyword evidence="7" id="KW-0808">Transferase</keyword>
<evidence type="ECO:0000256" key="2">
    <source>
        <dbReference type="ARBA" id="ARBA00001947"/>
    </source>
</evidence>
<dbReference type="Gramene" id="KQJ91448">
    <property type="protein sequence ID" value="KQJ91448"/>
    <property type="gene ID" value="BRADI_4g37780v3"/>
</dbReference>
<dbReference type="EMBL" id="CM000883">
    <property type="protein sequence ID" value="KQJ91448.1"/>
    <property type="molecule type" value="Genomic_DNA"/>
</dbReference>
<dbReference type="PROSITE" id="PS51873">
    <property type="entry name" value="TRIAD"/>
    <property type="match status" value="1"/>
</dbReference>
<dbReference type="AlphaFoldDB" id="A0A0Q3IZB5"/>
<dbReference type="FunCoup" id="A0A0Q3IZB5">
    <property type="interactions" value="87"/>
</dbReference>
<dbReference type="InParanoid" id="A0A0Q3IZB5"/>
<accession>A0A0Q3IZB5</accession>
<evidence type="ECO:0000256" key="5">
    <source>
        <dbReference type="ARBA" id="ARBA00005884"/>
    </source>
</evidence>
<dbReference type="PROSITE" id="PS00518">
    <property type="entry name" value="ZF_RING_1"/>
    <property type="match status" value="1"/>
</dbReference>
<dbReference type="GO" id="GO:0031624">
    <property type="term" value="F:ubiquitin conjugating enzyme binding"/>
    <property type="evidence" value="ECO:0000318"/>
    <property type="project" value="GO_Central"/>
</dbReference>
<feature type="compositionally biased region" description="Acidic residues" evidence="13">
    <location>
        <begin position="37"/>
        <end position="72"/>
    </location>
</feature>
<keyword evidence="11" id="KW-0833">Ubl conjugation pathway</keyword>
<keyword evidence="17" id="KW-1185">Reference proteome</keyword>
<dbReference type="PANTHER" id="PTHR11685">
    <property type="entry name" value="RBR FAMILY RING FINGER AND IBR DOMAIN-CONTAINING"/>
    <property type="match status" value="1"/>
</dbReference>
<evidence type="ECO:0000256" key="7">
    <source>
        <dbReference type="ARBA" id="ARBA00022679"/>
    </source>
</evidence>
<evidence type="ECO:0000256" key="3">
    <source>
        <dbReference type="ARBA" id="ARBA00003976"/>
    </source>
</evidence>
<dbReference type="STRING" id="15368.A0A0Q3IZB5"/>
<reference evidence="15" key="2">
    <citation type="submission" date="2017-06" db="EMBL/GenBank/DDBJ databases">
        <title>WGS assembly of Brachypodium distachyon.</title>
        <authorList>
            <consortium name="The International Brachypodium Initiative"/>
            <person name="Lucas S."/>
            <person name="Harmon-Smith M."/>
            <person name="Lail K."/>
            <person name="Tice H."/>
            <person name="Grimwood J."/>
            <person name="Bruce D."/>
            <person name="Barry K."/>
            <person name="Shu S."/>
            <person name="Lindquist E."/>
            <person name="Wang M."/>
            <person name="Pitluck S."/>
            <person name="Vogel J.P."/>
            <person name="Garvin D.F."/>
            <person name="Mockler T.C."/>
            <person name="Schmutz J."/>
            <person name="Rokhsar D."/>
            <person name="Bevan M.W."/>
        </authorList>
    </citation>
    <scope>NUCLEOTIDE SEQUENCE</scope>
    <source>
        <strain evidence="15">Bd21</strain>
    </source>
</reference>
<dbReference type="CDD" id="cd22583">
    <property type="entry name" value="Rcat_RBR_ARI7-like"/>
    <property type="match status" value="1"/>
</dbReference>
<keyword evidence="10" id="KW-0863">Zinc-finger</keyword>
<feature type="non-terminal residue" evidence="15">
    <location>
        <position position="547"/>
    </location>
</feature>
<evidence type="ECO:0000256" key="10">
    <source>
        <dbReference type="ARBA" id="ARBA00022771"/>
    </source>
</evidence>
<evidence type="ECO:0000313" key="16">
    <source>
        <dbReference type="EnsemblPlants" id="KQJ91448"/>
    </source>
</evidence>
<dbReference type="GO" id="GO:0006511">
    <property type="term" value="P:ubiquitin-dependent protein catabolic process"/>
    <property type="evidence" value="ECO:0000318"/>
    <property type="project" value="GO_Central"/>
</dbReference>
<name>A0A0Q3IZB5_BRADI</name>
<dbReference type="FunFam" id="1.20.120.1750:FF:000027">
    <property type="entry name" value="RBR-type E3 ubiquitin transferase"/>
    <property type="match status" value="1"/>
</dbReference>
<dbReference type="SMART" id="SM00647">
    <property type="entry name" value="IBR"/>
    <property type="match status" value="2"/>
</dbReference>
<evidence type="ECO:0000256" key="4">
    <source>
        <dbReference type="ARBA" id="ARBA00004906"/>
    </source>
</evidence>